<comment type="subunit">
    <text evidence="10">Forms a cyclic heterotetrameric complex composed of two molecules of XerC and two molecules of XerD.</text>
</comment>
<evidence type="ECO:0000256" key="10">
    <source>
        <dbReference type="HAMAP-Rule" id="MF_01808"/>
    </source>
</evidence>
<dbReference type="GO" id="GO:0006313">
    <property type="term" value="P:DNA transposition"/>
    <property type="evidence" value="ECO:0007669"/>
    <property type="project" value="UniProtKB-UniRule"/>
</dbReference>
<dbReference type="InterPro" id="IPR050090">
    <property type="entry name" value="Tyrosine_recombinase_XerCD"/>
</dbReference>
<evidence type="ECO:0000256" key="4">
    <source>
        <dbReference type="ARBA" id="ARBA00022618"/>
    </source>
</evidence>
<dbReference type="Pfam" id="PF00589">
    <property type="entry name" value="Phage_integrase"/>
    <property type="match status" value="1"/>
</dbReference>
<organism evidence="13 14">
    <name type="scientific">Bacteroides graminisolvens DSM 19988 = JCM 15093</name>
    <dbReference type="NCBI Taxonomy" id="1121097"/>
    <lineage>
        <taxon>Bacteria</taxon>
        <taxon>Pseudomonadati</taxon>
        <taxon>Bacteroidota</taxon>
        <taxon>Bacteroidia</taxon>
        <taxon>Bacteroidales</taxon>
        <taxon>Bacteroidaceae</taxon>
        <taxon>Bacteroides</taxon>
    </lineage>
</organism>
<evidence type="ECO:0000256" key="7">
    <source>
        <dbReference type="ARBA" id="ARBA00023125"/>
    </source>
</evidence>
<protein>
    <recommendedName>
        <fullName evidence="10">Tyrosine recombinase XerC</fullName>
    </recommendedName>
</protein>
<dbReference type="InterPro" id="IPR011932">
    <property type="entry name" value="Recomb_XerD"/>
</dbReference>
<dbReference type="PROSITE" id="PS51898">
    <property type="entry name" value="TYR_RECOMBINASE"/>
    <property type="match status" value="1"/>
</dbReference>
<feature type="active site" evidence="10">
    <location>
        <position position="164"/>
    </location>
</feature>
<dbReference type="InterPro" id="IPR004107">
    <property type="entry name" value="Integrase_SAM-like_N"/>
</dbReference>
<dbReference type="InterPro" id="IPR011010">
    <property type="entry name" value="DNA_brk_join_enz"/>
</dbReference>
<dbReference type="HAMAP" id="MF_01808">
    <property type="entry name" value="Recomb_XerC_XerD"/>
    <property type="match status" value="1"/>
</dbReference>
<keyword evidence="3 10" id="KW-0963">Cytoplasm</keyword>
<feature type="domain" description="Tyr recombinase" evidence="11">
    <location>
        <begin position="124"/>
        <end position="307"/>
    </location>
</feature>
<dbReference type="NCBIfam" id="NF001399">
    <property type="entry name" value="PRK00283.1"/>
    <property type="match status" value="1"/>
</dbReference>
<comment type="subcellular location">
    <subcellularLocation>
        <location evidence="1 10">Cytoplasm</location>
    </subcellularLocation>
</comment>
<comment type="function">
    <text evidence="10">Site-specific tyrosine recombinase, which acts by catalyzing the cutting and rejoining of the recombining DNA molecules. The XerC-XerD complex is essential to convert dimers of the bacterial chromosome into monomers to permit their segregation at cell division. It also contributes to the segregational stability of plasmids.</text>
</comment>
<dbReference type="GO" id="GO:0051301">
    <property type="term" value="P:cell division"/>
    <property type="evidence" value="ECO:0007669"/>
    <property type="project" value="UniProtKB-KW"/>
</dbReference>
<dbReference type="eggNOG" id="COG4974">
    <property type="taxonomic scope" value="Bacteria"/>
</dbReference>
<keyword evidence="5 10" id="KW-0159">Chromosome partition</keyword>
<dbReference type="Pfam" id="PF02899">
    <property type="entry name" value="Phage_int_SAM_1"/>
    <property type="match status" value="1"/>
</dbReference>
<feature type="active site" evidence="10">
    <location>
        <position position="262"/>
    </location>
</feature>
<evidence type="ECO:0000256" key="6">
    <source>
        <dbReference type="ARBA" id="ARBA00022908"/>
    </source>
</evidence>
<feature type="domain" description="Core-binding (CB)" evidence="12">
    <location>
        <begin position="18"/>
        <end position="103"/>
    </location>
</feature>
<keyword evidence="6 10" id="KW-0229">DNA integration</keyword>
<dbReference type="CDD" id="cd00798">
    <property type="entry name" value="INT_XerDC_C"/>
    <property type="match status" value="1"/>
</dbReference>
<dbReference type="Gene3D" id="1.10.150.130">
    <property type="match status" value="1"/>
</dbReference>
<keyword evidence="8 10" id="KW-0233">DNA recombination</keyword>
<feature type="active site" evidence="10">
    <location>
        <position position="188"/>
    </location>
</feature>
<dbReference type="AlphaFoldDB" id="A0A069D0U6"/>
<dbReference type="SUPFAM" id="SSF56349">
    <property type="entry name" value="DNA breaking-rejoining enzymes"/>
    <property type="match status" value="1"/>
</dbReference>
<name>A0A069D0U6_9BACE</name>
<dbReference type="NCBIfam" id="TIGR02225">
    <property type="entry name" value="recomb_XerD"/>
    <property type="match status" value="1"/>
</dbReference>
<feature type="active site" description="O-(3'-phospho-DNA)-tyrosine intermediate" evidence="10">
    <location>
        <position position="294"/>
    </location>
</feature>
<dbReference type="Proteomes" id="UP000027601">
    <property type="component" value="Unassembled WGS sequence"/>
</dbReference>
<keyword evidence="4 10" id="KW-0132">Cell division</keyword>
<dbReference type="GO" id="GO:0009037">
    <property type="term" value="F:tyrosine-based site-specific recombinase activity"/>
    <property type="evidence" value="ECO:0007669"/>
    <property type="project" value="UniProtKB-UniRule"/>
</dbReference>
<evidence type="ECO:0000259" key="12">
    <source>
        <dbReference type="PROSITE" id="PS51900"/>
    </source>
</evidence>
<dbReference type="PANTHER" id="PTHR30349:SF81">
    <property type="entry name" value="TYROSINE RECOMBINASE XERC"/>
    <property type="match status" value="1"/>
</dbReference>
<feature type="active site" evidence="10">
    <location>
        <position position="285"/>
    </location>
</feature>
<evidence type="ECO:0000313" key="13">
    <source>
        <dbReference type="EMBL" id="GAK36042.1"/>
    </source>
</evidence>
<dbReference type="InterPro" id="IPR002104">
    <property type="entry name" value="Integrase_catalytic"/>
</dbReference>
<evidence type="ECO:0000256" key="1">
    <source>
        <dbReference type="ARBA" id="ARBA00004496"/>
    </source>
</evidence>
<dbReference type="InterPro" id="IPR013762">
    <property type="entry name" value="Integrase-like_cat_sf"/>
</dbReference>
<comment type="similarity">
    <text evidence="2">Belongs to the 'phage' integrase family. XerD subfamily.</text>
</comment>
<dbReference type="PANTHER" id="PTHR30349">
    <property type="entry name" value="PHAGE INTEGRASE-RELATED"/>
    <property type="match status" value="1"/>
</dbReference>
<sequence>MQIYEKEMILNEKTGNKQSRVDIIKKYNQYLKLEKGLSLNTLEAYNADITKLLAFLEGESIELLNTTPEDLEQFIAGLHDIGITARSQARIMSGIKSLFGFLMLEKIIEKDPSELIDNPRIGFKIPEVLSIQEIDSIIAAVDLSKKEGQRNRAILETLYSCGLRVSELITLKLSDLYLDDEFIRVEGKGQKQRLVPISKKAIKEIQFYMADRHLVTAKKGHEDFLFLSRRGTHLSRIMIFHIIKELADEVGIIKIISPHTFRHSFATHLLEGGANLRAIQMMLGHESITTTEIYTHIDRSRLRSEIIEHHPRNIKAREKKENI</sequence>
<dbReference type="NCBIfam" id="NF040815">
    <property type="entry name" value="recomb_XerA_Arch"/>
    <property type="match status" value="1"/>
</dbReference>
<proteinExistence type="inferred from homology"/>
<reference evidence="13 14" key="1">
    <citation type="journal article" date="2015" name="Microbes Environ.">
        <title>Distribution and evolution of nitrogen fixation genes in the phylum bacteroidetes.</title>
        <authorList>
            <person name="Inoue J."/>
            <person name="Oshima K."/>
            <person name="Suda W."/>
            <person name="Sakamoto M."/>
            <person name="Iino T."/>
            <person name="Noda S."/>
            <person name="Hongoh Y."/>
            <person name="Hattori M."/>
            <person name="Ohkuma M."/>
        </authorList>
    </citation>
    <scope>NUCLEOTIDE SEQUENCE [LARGE SCALE GENOMIC DNA]</scope>
    <source>
        <strain evidence="13 14">JCM 15093</strain>
    </source>
</reference>
<comment type="similarity">
    <text evidence="10">Belongs to the 'phage' integrase family. XerC subfamily.</text>
</comment>
<keyword evidence="7 10" id="KW-0238">DNA-binding</keyword>
<feature type="active site" evidence="10">
    <location>
        <position position="259"/>
    </location>
</feature>
<evidence type="ECO:0000256" key="8">
    <source>
        <dbReference type="ARBA" id="ARBA00023172"/>
    </source>
</evidence>
<evidence type="ECO:0000256" key="2">
    <source>
        <dbReference type="ARBA" id="ARBA00010450"/>
    </source>
</evidence>
<evidence type="ECO:0000256" key="5">
    <source>
        <dbReference type="ARBA" id="ARBA00022829"/>
    </source>
</evidence>
<evidence type="ECO:0000256" key="9">
    <source>
        <dbReference type="ARBA" id="ARBA00023306"/>
    </source>
</evidence>
<dbReference type="InterPro" id="IPR044068">
    <property type="entry name" value="CB"/>
</dbReference>
<dbReference type="InterPro" id="IPR023009">
    <property type="entry name" value="Tyrosine_recombinase_XerC/XerD"/>
</dbReference>
<gene>
    <name evidence="10" type="primary">xerC</name>
    <name evidence="13" type="ORF">JCM15093_1176</name>
</gene>
<dbReference type="Gene3D" id="1.10.443.10">
    <property type="entry name" value="Intergrase catalytic core"/>
    <property type="match status" value="1"/>
</dbReference>
<dbReference type="STRING" id="1121097.GCA_000428125_00049"/>
<accession>A0A069D0U6</accession>
<comment type="caution">
    <text evidence="13">The sequence shown here is derived from an EMBL/GenBank/DDBJ whole genome shotgun (WGS) entry which is preliminary data.</text>
</comment>
<keyword evidence="14" id="KW-1185">Reference proteome</keyword>
<dbReference type="EMBL" id="BAJS01000004">
    <property type="protein sequence ID" value="GAK36042.1"/>
    <property type="molecule type" value="Genomic_DNA"/>
</dbReference>
<evidence type="ECO:0000313" key="14">
    <source>
        <dbReference type="Proteomes" id="UP000027601"/>
    </source>
</evidence>
<dbReference type="GO" id="GO:0003677">
    <property type="term" value="F:DNA binding"/>
    <property type="evidence" value="ECO:0007669"/>
    <property type="project" value="UniProtKB-UniRule"/>
</dbReference>
<dbReference type="GO" id="GO:0007059">
    <property type="term" value="P:chromosome segregation"/>
    <property type="evidence" value="ECO:0007669"/>
    <property type="project" value="UniProtKB-UniRule"/>
</dbReference>
<dbReference type="PROSITE" id="PS51900">
    <property type="entry name" value="CB"/>
    <property type="match status" value="1"/>
</dbReference>
<dbReference type="InterPro" id="IPR010998">
    <property type="entry name" value="Integrase_recombinase_N"/>
</dbReference>
<evidence type="ECO:0000256" key="3">
    <source>
        <dbReference type="ARBA" id="ARBA00022490"/>
    </source>
</evidence>
<evidence type="ECO:0000259" key="11">
    <source>
        <dbReference type="PROSITE" id="PS51898"/>
    </source>
</evidence>
<dbReference type="GO" id="GO:0005737">
    <property type="term" value="C:cytoplasm"/>
    <property type="evidence" value="ECO:0007669"/>
    <property type="project" value="UniProtKB-SubCell"/>
</dbReference>
<keyword evidence="9 10" id="KW-0131">Cell cycle</keyword>